<evidence type="ECO:0000256" key="1">
    <source>
        <dbReference type="ARBA" id="ARBA00004651"/>
    </source>
</evidence>
<evidence type="ECO:0000256" key="7">
    <source>
        <dbReference type="RuleBase" id="RU363032"/>
    </source>
</evidence>
<reference evidence="10" key="1">
    <citation type="journal article" date="2019" name="Int. J. Syst. Evol. Microbiol.">
        <title>The Global Catalogue of Microorganisms (GCM) 10K type strain sequencing project: providing services to taxonomists for standard genome sequencing and annotation.</title>
        <authorList>
            <consortium name="The Broad Institute Genomics Platform"/>
            <consortium name="The Broad Institute Genome Sequencing Center for Infectious Disease"/>
            <person name="Wu L."/>
            <person name="Ma J."/>
        </authorList>
    </citation>
    <scope>NUCLEOTIDE SEQUENCE [LARGE SCALE GENOMIC DNA]</scope>
    <source>
        <strain evidence="10">JCM 18326</strain>
    </source>
</reference>
<keyword evidence="2 7" id="KW-0813">Transport</keyword>
<feature type="transmembrane region" description="Helical" evidence="7">
    <location>
        <begin position="353"/>
        <end position="376"/>
    </location>
</feature>
<comment type="caution">
    <text evidence="9">The sequence shown here is derived from an EMBL/GenBank/DDBJ whole genome shotgun (WGS) entry which is preliminary data.</text>
</comment>
<dbReference type="Gene3D" id="1.10.3720.10">
    <property type="entry name" value="MetI-like"/>
    <property type="match status" value="1"/>
</dbReference>
<dbReference type="PANTHER" id="PTHR43386">
    <property type="entry name" value="OLIGOPEPTIDE TRANSPORT SYSTEM PERMEASE PROTEIN APPC"/>
    <property type="match status" value="1"/>
</dbReference>
<sequence>MTVVALLGYLIMPDSTPYANDMMPEVKNKPSGFRVQVLKIKKDIEVEQRGFIGKMLYGQENPYEIKPLAEPPRIVGDSVYFVIYPGKEKVSRRSMTRLELSLPLIQCVKSIYVPKSEKLGRYVPNNYTPIEDGYAYLDVNEVVRTVTYERLEKEFWENNVEERVFYLGSDRLGRDVLSRLMYGARISLMIGVMSLIISLVIGTTVGALAGYFGGKLDAILEWLMTVVWSLPSLMLVIAIRLMLDSDKVWITFMAVGLTMWVEVARVVRGEMKSIKEKLFIEAARALGYSDARIIFRHILPNLTGSLVVISASNFGAAILIEAGFSFLGIGGPAEMPSWGKMIYDGINELTPGGYWHLILYPCISLSITVLALNLIGSGLRDVFDPKASVK</sequence>
<evidence type="ECO:0000256" key="4">
    <source>
        <dbReference type="ARBA" id="ARBA00022692"/>
    </source>
</evidence>
<comment type="subcellular location">
    <subcellularLocation>
        <location evidence="1 7">Cell membrane</location>
        <topology evidence="1 7">Multi-pass membrane protein</topology>
    </subcellularLocation>
</comment>
<protein>
    <recommendedName>
        <fullName evidence="8">ABC transmembrane type-1 domain-containing protein</fullName>
    </recommendedName>
</protein>
<feature type="transmembrane region" description="Helical" evidence="7">
    <location>
        <begin position="219"/>
        <end position="242"/>
    </location>
</feature>
<evidence type="ECO:0000259" key="8">
    <source>
        <dbReference type="PROSITE" id="PS50928"/>
    </source>
</evidence>
<evidence type="ECO:0000256" key="6">
    <source>
        <dbReference type="ARBA" id="ARBA00023136"/>
    </source>
</evidence>
<dbReference type="CDD" id="cd06261">
    <property type="entry name" value="TM_PBP2"/>
    <property type="match status" value="1"/>
</dbReference>
<evidence type="ECO:0000313" key="10">
    <source>
        <dbReference type="Proteomes" id="UP001500298"/>
    </source>
</evidence>
<feature type="domain" description="ABC transmembrane type-1" evidence="8">
    <location>
        <begin position="184"/>
        <end position="376"/>
    </location>
</feature>
<accession>A0ABP9DFV6</accession>
<evidence type="ECO:0000256" key="5">
    <source>
        <dbReference type="ARBA" id="ARBA00022989"/>
    </source>
</evidence>
<organism evidence="9 10">
    <name type="scientific">Algivirga pacifica</name>
    <dbReference type="NCBI Taxonomy" id="1162670"/>
    <lineage>
        <taxon>Bacteria</taxon>
        <taxon>Pseudomonadati</taxon>
        <taxon>Bacteroidota</taxon>
        <taxon>Cytophagia</taxon>
        <taxon>Cytophagales</taxon>
        <taxon>Flammeovirgaceae</taxon>
        <taxon>Algivirga</taxon>
    </lineage>
</organism>
<evidence type="ECO:0000313" key="9">
    <source>
        <dbReference type="EMBL" id="GAA4844320.1"/>
    </source>
</evidence>
<keyword evidence="10" id="KW-1185">Reference proteome</keyword>
<dbReference type="SUPFAM" id="SSF161098">
    <property type="entry name" value="MetI-like"/>
    <property type="match status" value="1"/>
</dbReference>
<evidence type="ECO:0000256" key="3">
    <source>
        <dbReference type="ARBA" id="ARBA00022475"/>
    </source>
</evidence>
<comment type="similarity">
    <text evidence="7">Belongs to the binding-protein-dependent transport system permease family.</text>
</comment>
<gene>
    <name evidence="9" type="ORF">GCM10023331_31490</name>
</gene>
<dbReference type="Pfam" id="PF00528">
    <property type="entry name" value="BPD_transp_1"/>
    <property type="match status" value="1"/>
</dbReference>
<name>A0ABP9DFV6_9BACT</name>
<keyword evidence="5 7" id="KW-1133">Transmembrane helix</keyword>
<dbReference type="PANTHER" id="PTHR43386:SF1">
    <property type="entry name" value="D,D-DIPEPTIDE TRANSPORT SYSTEM PERMEASE PROTEIN DDPC-RELATED"/>
    <property type="match status" value="1"/>
</dbReference>
<keyword evidence="4 7" id="KW-0812">Transmembrane</keyword>
<dbReference type="Proteomes" id="UP001500298">
    <property type="component" value="Unassembled WGS sequence"/>
</dbReference>
<dbReference type="InterPro" id="IPR050366">
    <property type="entry name" value="BP-dependent_transpt_permease"/>
</dbReference>
<dbReference type="PROSITE" id="PS50928">
    <property type="entry name" value="ABC_TM1"/>
    <property type="match status" value="1"/>
</dbReference>
<evidence type="ECO:0000256" key="2">
    <source>
        <dbReference type="ARBA" id="ARBA00022448"/>
    </source>
</evidence>
<dbReference type="EMBL" id="BAABJX010000051">
    <property type="protein sequence ID" value="GAA4844320.1"/>
    <property type="molecule type" value="Genomic_DNA"/>
</dbReference>
<feature type="transmembrane region" description="Helical" evidence="7">
    <location>
        <begin position="306"/>
        <end position="333"/>
    </location>
</feature>
<dbReference type="InterPro" id="IPR000515">
    <property type="entry name" value="MetI-like"/>
</dbReference>
<feature type="transmembrane region" description="Helical" evidence="7">
    <location>
        <begin position="248"/>
        <end position="267"/>
    </location>
</feature>
<keyword evidence="6 7" id="KW-0472">Membrane</keyword>
<keyword evidence="3" id="KW-1003">Cell membrane</keyword>
<proteinExistence type="inferred from homology"/>
<feature type="transmembrane region" description="Helical" evidence="7">
    <location>
        <begin position="188"/>
        <end position="212"/>
    </location>
</feature>
<dbReference type="InterPro" id="IPR035906">
    <property type="entry name" value="MetI-like_sf"/>
</dbReference>